<proteinExistence type="predicted"/>
<dbReference type="AlphaFoldDB" id="A0A931FLH5"/>
<gene>
    <name evidence="1" type="ORF">I2H38_01920</name>
</gene>
<dbReference type="EMBL" id="JADQDO010000001">
    <property type="protein sequence ID" value="MBF9232129.1"/>
    <property type="molecule type" value="Genomic_DNA"/>
</dbReference>
<comment type="caution">
    <text evidence="1">The sequence shown here is derived from an EMBL/GenBank/DDBJ whole genome shotgun (WGS) entry which is preliminary data.</text>
</comment>
<evidence type="ECO:0000313" key="1">
    <source>
        <dbReference type="EMBL" id="MBF9232129.1"/>
    </source>
</evidence>
<name>A0A931FLH5_9HYPH</name>
<evidence type="ECO:0000313" key="2">
    <source>
        <dbReference type="Proteomes" id="UP000599312"/>
    </source>
</evidence>
<protein>
    <submittedName>
        <fullName evidence="1">Uncharacterized protein</fullName>
    </submittedName>
</protein>
<sequence>MRRAYAMLGLGAVVLAAAGSLTLMPRSSEASATEATFLVPAADGYGVAECLVSGHTCGKAVADTWCEAQGYVRAVSFRQADPEDVTGSVEKVAAAPTPLPISITCVN</sequence>
<accession>A0A931FLH5</accession>
<reference evidence="1" key="1">
    <citation type="submission" date="2020-11" db="EMBL/GenBank/DDBJ databases">
        <authorList>
            <person name="Kim M.K."/>
        </authorList>
    </citation>
    <scope>NUCLEOTIDE SEQUENCE</scope>
    <source>
        <strain evidence="1">BT350</strain>
    </source>
</reference>
<dbReference type="RefSeq" id="WP_196270106.1">
    <property type="nucleotide sequence ID" value="NZ_JADQDO010000001.1"/>
</dbReference>
<organism evidence="1 2">
    <name type="scientific">Microvirga alba</name>
    <dbReference type="NCBI Taxonomy" id="2791025"/>
    <lineage>
        <taxon>Bacteria</taxon>
        <taxon>Pseudomonadati</taxon>
        <taxon>Pseudomonadota</taxon>
        <taxon>Alphaproteobacteria</taxon>
        <taxon>Hyphomicrobiales</taxon>
        <taxon>Methylobacteriaceae</taxon>
        <taxon>Microvirga</taxon>
    </lineage>
</organism>
<keyword evidence="2" id="KW-1185">Reference proteome</keyword>
<dbReference type="Proteomes" id="UP000599312">
    <property type="component" value="Unassembled WGS sequence"/>
</dbReference>